<name>A0A5A7N5J4_9PROT</name>
<gene>
    <name evidence="1" type="ORF">JCM17846_00210</name>
</gene>
<proteinExistence type="predicted"/>
<dbReference type="EMBL" id="BKCN01000001">
    <property type="protein sequence ID" value="GER02339.1"/>
    <property type="molecule type" value="Genomic_DNA"/>
</dbReference>
<sequence length="80" mass="8993">MPALPLTPIVNDFDPKVYFEIAASTLVRNFGDRALYYADEALKKMRAIDDADGFDMWLGIHQHILEIIRDGHVPAGVSIH</sequence>
<protein>
    <submittedName>
        <fullName evidence="1">Uncharacterized protein</fullName>
    </submittedName>
</protein>
<evidence type="ECO:0000313" key="1">
    <source>
        <dbReference type="EMBL" id="GER02339.1"/>
    </source>
</evidence>
<evidence type="ECO:0000313" key="2">
    <source>
        <dbReference type="Proteomes" id="UP000324996"/>
    </source>
</evidence>
<dbReference type="RefSeq" id="WP_042088360.1">
    <property type="nucleotide sequence ID" value="NZ_BKCN01000001.1"/>
</dbReference>
<keyword evidence="2" id="KW-1185">Reference proteome</keyword>
<dbReference type="Proteomes" id="UP000324996">
    <property type="component" value="Unassembled WGS sequence"/>
</dbReference>
<dbReference type="AlphaFoldDB" id="A0A5A7N5J4"/>
<accession>A0A5A7N5J4</accession>
<reference evidence="1 2" key="1">
    <citation type="submission" date="2019-09" db="EMBL/GenBank/DDBJ databases">
        <title>NBRP : Genome information of microbial organism related human and environment.</title>
        <authorList>
            <person name="Hattori M."/>
            <person name="Oshima K."/>
            <person name="Inaba H."/>
            <person name="Suda W."/>
            <person name="Sakamoto M."/>
            <person name="Iino T."/>
            <person name="Kitahara M."/>
            <person name="Oshida Y."/>
            <person name="Iida T."/>
            <person name="Kudo T."/>
            <person name="Itoh T."/>
            <person name="Ohkuma M."/>
        </authorList>
    </citation>
    <scope>NUCLEOTIDE SEQUENCE [LARGE SCALE GENOMIC DNA]</scope>
    <source>
        <strain evidence="1 2">Q-1</strain>
    </source>
</reference>
<organism evidence="1 2">
    <name type="scientific">Iodidimonas nitroreducens</name>
    <dbReference type="NCBI Taxonomy" id="1236968"/>
    <lineage>
        <taxon>Bacteria</taxon>
        <taxon>Pseudomonadati</taxon>
        <taxon>Pseudomonadota</taxon>
        <taxon>Alphaproteobacteria</taxon>
        <taxon>Iodidimonadales</taxon>
        <taxon>Iodidimonadaceae</taxon>
        <taxon>Iodidimonas</taxon>
    </lineage>
</organism>
<comment type="caution">
    <text evidence="1">The sequence shown here is derived from an EMBL/GenBank/DDBJ whole genome shotgun (WGS) entry which is preliminary data.</text>
</comment>